<protein>
    <submittedName>
        <fullName evidence="2">Acyl carrier protein</fullName>
    </submittedName>
</protein>
<dbReference type="Pfam" id="PF00550">
    <property type="entry name" value="PP-binding"/>
    <property type="match status" value="1"/>
</dbReference>
<sequence>MDDRLQQVFREIFADDALVVTDDTTADDIPAWDSLAHINLMFAVENEFEIDIPDDQLGSFGTVGELRQFLEARAGAR</sequence>
<dbReference type="EMBL" id="MOMC01000044">
    <property type="protein sequence ID" value="ONH27759.1"/>
    <property type="molecule type" value="Genomic_DNA"/>
</dbReference>
<dbReference type="RefSeq" id="WP_076818928.1">
    <property type="nucleotide sequence ID" value="NZ_MOMC01000044.1"/>
</dbReference>
<dbReference type="OrthoDB" id="5326335at2"/>
<organism evidence="2 3">
    <name type="scientific">Pseudofrankia asymbiotica</name>
    <dbReference type="NCBI Taxonomy" id="1834516"/>
    <lineage>
        <taxon>Bacteria</taxon>
        <taxon>Bacillati</taxon>
        <taxon>Actinomycetota</taxon>
        <taxon>Actinomycetes</taxon>
        <taxon>Frankiales</taxon>
        <taxon>Frankiaceae</taxon>
        <taxon>Pseudofrankia</taxon>
    </lineage>
</organism>
<dbReference type="SUPFAM" id="SSF47336">
    <property type="entry name" value="ACP-like"/>
    <property type="match status" value="1"/>
</dbReference>
<evidence type="ECO:0000313" key="2">
    <source>
        <dbReference type="EMBL" id="ONH27759.1"/>
    </source>
</evidence>
<gene>
    <name evidence="2" type="ORF">BL253_21185</name>
</gene>
<evidence type="ECO:0000259" key="1">
    <source>
        <dbReference type="PROSITE" id="PS50075"/>
    </source>
</evidence>
<keyword evidence="3" id="KW-1185">Reference proteome</keyword>
<dbReference type="Gene3D" id="1.10.1200.10">
    <property type="entry name" value="ACP-like"/>
    <property type="match status" value="1"/>
</dbReference>
<name>A0A1V2I781_9ACTN</name>
<reference evidence="3" key="1">
    <citation type="submission" date="2016-10" db="EMBL/GenBank/DDBJ databases">
        <title>Frankia sp. NRRL B-16386 Genome sequencing.</title>
        <authorList>
            <person name="Ghodhbane-Gtari F."/>
            <person name="Swanson E."/>
            <person name="Gueddou A."/>
            <person name="Hezbri K."/>
            <person name="Ktari K."/>
            <person name="Nouioui I."/>
            <person name="Morris K."/>
            <person name="Simpson S."/>
            <person name="Abebe-Akele F."/>
            <person name="Thomas K."/>
            <person name="Gtari M."/>
            <person name="Tisa L.S."/>
        </authorList>
    </citation>
    <scope>NUCLEOTIDE SEQUENCE [LARGE SCALE GENOMIC DNA]</scope>
    <source>
        <strain evidence="3">NRRL B-16386</strain>
    </source>
</reference>
<dbReference type="PROSITE" id="PS50075">
    <property type="entry name" value="CARRIER"/>
    <property type="match status" value="1"/>
</dbReference>
<dbReference type="STRING" id="1834516.BL253_21185"/>
<accession>A0A1V2I781</accession>
<dbReference type="AlphaFoldDB" id="A0A1V2I781"/>
<dbReference type="InterPro" id="IPR009081">
    <property type="entry name" value="PP-bd_ACP"/>
</dbReference>
<evidence type="ECO:0000313" key="3">
    <source>
        <dbReference type="Proteomes" id="UP000188929"/>
    </source>
</evidence>
<feature type="domain" description="Carrier" evidence="1">
    <location>
        <begin position="1"/>
        <end position="74"/>
    </location>
</feature>
<comment type="caution">
    <text evidence="2">The sequence shown here is derived from an EMBL/GenBank/DDBJ whole genome shotgun (WGS) entry which is preliminary data.</text>
</comment>
<proteinExistence type="predicted"/>
<dbReference type="InterPro" id="IPR036736">
    <property type="entry name" value="ACP-like_sf"/>
</dbReference>
<dbReference type="Proteomes" id="UP000188929">
    <property type="component" value="Unassembled WGS sequence"/>
</dbReference>